<proteinExistence type="predicted"/>
<dbReference type="Proteomes" id="UP001302349">
    <property type="component" value="Chromosome"/>
</dbReference>
<name>A0ABZ0IU43_9BACT</name>
<reference evidence="1 2" key="1">
    <citation type="journal article" date="2023" name="Microbiol. Resour. Announc.">
        <title>Complete Genome Sequence of Imperialibacter roseus strain P4T.</title>
        <authorList>
            <person name="Tizabi D.R."/>
            <person name="Bachvaroff T."/>
            <person name="Hill R.T."/>
        </authorList>
    </citation>
    <scope>NUCLEOTIDE SEQUENCE [LARGE SCALE GENOMIC DNA]</scope>
    <source>
        <strain evidence="1 2">P4T</strain>
    </source>
</reference>
<evidence type="ECO:0000313" key="2">
    <source>
        <dbReference type="Proteomes" id="UP001302349"/>
    </source>
</evidence>
<dbReference type="RefSeq" id="WP_317490772.1">
    <property type="nucleotide sequence ID" value="NZ_CP136051.1"/>
</dbReference>
<dbReference type="EMBL" id="CP136051">
    <property type="protein sequence ID" value="WOK08126.1"/>
    <property type="molecule type" value="Genomic_DNA"/>
</dbReference>
<evidence type="ECO:0000313" key="1">
    <source>
        <dbReference type="EMBL" id="WOK08126.1"/>
    </source>
</evidence>
<accession>A0ABZ0IU43</accession>
<dbReference type="Gene3D" id="2.160.20.120">
    <property type="match status" value="1"/>
</dbReference>
<organism evidence="1 2">
    <name type="scientific">Imperialibacter roseus</name>
    <dbReference type="NCBI Taxonomy" id="1324217"/>
    <lineage>
        <taxon>Bacteria</taxon>
        <taxon>Pseudomonadati</taxon>
        <taxon>Bacteroidota</taxon>
        <taxon>Cytophagia</taxon>
        <taxon>Cytophagales</taxon>
        <taxon>Flammeovirgaceae</taxon>
        <taxon>Imperialibacter</taxon>
    </lineage>
</organism>
<gene>
    <name evidence="1" type="ORF">RT717_05695</name>
</gene>
<keyword evidence="2" id="KW-1185">Reference proteome</keyword>
<sequence length="160" mass="18216">MKRRELAAYLLFTLAILYCIVVERNHLMVSDSEKVLERPLPAFTELIIDIPCQVRVHTQRVGQGKIIGDNALLDKLNLSSEEGTLYIKLDDPEAKHWKNFLFSRWESVTLDIYIPSEAPQLVGTSRWLTFKESEDDGMTIHSFGLNSLRIGTDSVMSASF</sequence>
<protein>
    <submittedName>
        <fullName evidence="1">Uncharacterized protein</fullName>
    </submittedName>
</protein>